<dbReference type="InterPro" id="IPR013762">
    <property type="entry name" value="Integrase-like_cat_sf"/>
</dbReference>
<keyword evidence="4" id="KW-1185">Reference proteome</keyword>
<organism evidence="3 4">
    <name type="scientific">Pusillibacter faecalis</name>
    <dbReference type="NCBI Taxonomy" id="2714358"/>
    <lineage>
        <taxon>Bacteria</taxon>
        <taxon>Bacillati</taxon>
        <taxon>Bacillota</taxon>
        <taxon>Clostridia</taxon>
        <taxon>Eubacteriales</taxon>
        <taxon>Oscillospiraceae</taxon>
        <taxon>Pusillibacter</taxon>
    </lineage>
</organism>
<dbReference type="InterPro" id="IPR002104">
    <property type="entry name" value="Integrase_catalytic"/>
</dbReference>
<reference evidence="3" key="1">
    <citation type="submission" date="2020-09" db="EMBL/GenBank/DDBJ databases">
        <title>New species isolated from human feces.</title>
        <authorList>
            <person name="Kitahara M."/>
            <person name="Shigeno Y."/>
            <person name="Shime M."/>
            <person name="Matsumoto Y."/>
            <person name="Nakamura S."/>
            <person name="Motooka D."/>
            <person name="Fukuoka S."/>
            <person name="Nishikawa H."/>
            <person name="Benno Y."/>
        </authorList>
    </citation>
    <scope>NUCLEOTIDE SEQUENCE</scope>
    <source>
        <strain evidence="3">MM59</strain>
    </source>
</reference>
<evidence type="ECO:0000313" key="4">
    <source>
        <dbReference type="Proteomes" id="UP000679848"/>
    </source>
</evidence>
<evidence type="ECO:0000259" key="2">
    <source>
        <dbReference type="PROSITE" id="PS51898"/>
    </source>
</evidence>
<dbReference type="GO" id="GO:0006310">
    <property type="term" value="P:DNA recombination"/>
    <property type="evidence" value="ECO:0007669"/>
    <property type="project" value="UniProtKB-KW"/>
</dbReference>
<dbReference type="GO" id="GO:0003677">
    <property type="term" value="F:DNA binding"/>
    <property type="evidence" value="ECO:0007669"/>
    <property type="project" value="InterPro"/>
</dbReference>
<dbReference type="EMBL" id="AP023420">
    <property type="protein sequence ID" value="BCK82928.1"/>
    <property type="molecule type" value="Genomic_DNA"/>
</dbReference>
<dbReference type="Proteomes" id="UP000679848">
    <property type="component" value="Chromosome"/>
</dbReference>
<evidence type="ECO:0000313" key="3">
    <source>
        <dbReference type="EMBL" id="BCK82928.1"/>
    </source>
</evidence>
<name>A0A810Q3M5_9FIRM</name>
<dbReference type="Pfam" id="PF00589">
    <property type="entry name" value="Phage_integrase"/>
    <property type="match status" value="1"/>
</dbReference>
<sequence>MVEQLPFDVPADTTTISEMAPVKSSERTLPITPLTKPYFERHLALQNEQKRFSGLSGEIYYDNDLVFAKPNGAPKRRERISANFGQLLRHSGMPHMRFRDLRHTAATNMHQLTGDFYTIGQILGHSLKGIGIQLQLSNNLEAVTAQYVDVRMDRKLLVLNTYHQSVLGESAE</sequence>
<dbReference type="KEGG" id="pfaa:MM59RIKEN_02470"/>
<dbReference type="Gene3D" id="1.10.443.10">
    <property type="entry name" value="Intergrase catalytic core"/>
    <property type="match status" value="1"/>
</dbReference>
<protein>
    <recommendedName>
        <fullName evidence="2">Tyr recombinase domain-containing protein</fullName>
    </recommendedName>
</protein>
<keyword evidence="1" id="KW-0233">DNA recombination</keyword>
<evidence type="ECO:0000256" key="1">
    <source>
        <dbReference type="ARBA" id="ARBA00023172"/>
    </source>
</evidence>
<dbReference type="AlphaFoldDB" id="A0A810Q3M5"/>
<gene>
    <name evidence="3" type="ORF">MM59RIKEN_02470</name>
</gene>
<dbReference type="PROSITE" id="PS51898">
    <property type="entry name" value="TYR_RECOMBINASE"/>
    <property type="match status" value="1"/>
</dbReference>
<accession>A0A810Q3M5</accession>
<dbReference type="GO" id="GO:0015074">
    <property type="term" value="P:DNA integration"/>
    <property type="evidence" value="ECO:0007669"/>
    <property type="project" value="InterPro"/>
</dbReference>
<dbReference type="SUPFAM" id="SSF56349">
    <property type="entry name" value="DNA breaking-rejoining enzymes"/>
    <property type="match status" value="1"/>
</dbReference>
<feature type="domain" description="Tyr recombinase" evidence="2">
    <location>
        <begin position="1"/>
        <end position="160"/>
    </location>
</feature>
<dbReference type="RefSeq" id="WP_229600190.1">
    <property type="nucleotide sequence ID" value="NZ_AP023420.1"/>
</dbReference>
<proteinExistence type="predicted"/>
<dbReference type="InterPro" id="IPR011010">
    <property type="entry name" value="DNA_brk_join_enz"/>
</dbReference>